<proteinExistence type="predicted"/>
<organism evidence="6 7">
    <name type="scientific">Caproicibacter fermentans</name>
    <dbReference type="NCBI Taxonomy" id="2576756"/>
    <lineage>
        <taxon>Bacteria</taxon>
        <taxon>Bacillati</taxon>
        <taxon>Bacillota</taxon>
        <taxon>Clostridia</taxon>
        <taxon>Eubacteriales</taxon>
        <taxon>Acutalibacteraceae</taxon>
        <taxon>Caproicibacter</taxon>
    </lineage>
</organism>
<feature type="domain" description="Nitroreductase" evidence="5">
    <location>
        <begin position="21"/>
        <end position="78"/>
    </location>
</feature>
<dbReference type="InterPro" id="IPR029479">
    <property type="entry name" value="Nitroreductase"/>
</dbReference>
<keyword evidence="3" id="KW-0560">Oxidoreductase</keyword>
<gene>
    <name evidence="6" type="ORF">CAFE_36930</name>
</gene>
<keyword evidence="7" id="KW-1185">Reference proteome</keyword>
<dbReference type="Pfam" id="PF00881">
    <property type="entry name" value="Nitroreductase"/>
    <property type="match status" value="1"/>
</dbReference>
<feature type="region of interest" description="Disordered" evidence="4">
    <location>
        <begin position="1"/>
        <end position="21"/>
    </location>
</feature>
<evidence type="ECO:0000313" key="6">
    <source>
        <dbReference type="EMBL" id="MVB12941.1"/>
    </source>
</evidence>
<dbReference type="RefSeq" id="WP_330594101.1">
    <property type="nucleotide sequence ID" value="NZ_VWXL01000106.1"/>
</dbReference>
<dbReference type="EMBL" id="VWXL01000106">
    <property type="protein sequence ID" value="MVB12941.1"/>
    <property type="molecule type" value="Genomic_DNA"/>
</dbReference>
<accession>A0A6N8I480</accession>
<evidence type="ECO:0000256" key="2">
    <source>
        <dbReference type="ARBA" id="ARBA00022643"/>
    </source>
</evidence>
<dbReference type="InterPro" id="IPR000415">
    <property type="entry name" value="Nitroreductase-like"/>
</dbReference>
<dbReference type="AlphaFoldDB" id="A0A6N8I480"/>
<dbReference type="GO" id="GO:0016491">
    <property type="term" value="F:oxidoreductase activity"/>
    <property type="evidence" value="ECO:0007669"/>
    <property type="project" value="UniProtKB-KW"/>
</dbReference>
<sequence>MTAVKKRSGFERDGSPSTKYGDGYTFFDCGVSCQTFCLAAKDHGIGTVILGVFDIDKASAILNVPPEEELIALIALGYPDGETPKVKKKDHEKLLRWL</sequence>
<keyword evidence="1" id="KW-0285">Flavoprotein</keyword>
<evidence type="ECO:0000256" key="4">
    <source>
        <dbReference type="SAM" id="MobiDB-lite"/>
    </source>
</evidence>
<evidence type="ECO:0000313" key="7">
    <source>
        <dbReference type="Proteomes" id="UP000469440"/>
    </source>
</evidence>
<keyword evidence="2" id="KW-0288">FMN</keyword>
<dbReference type="PANTHER" id="PTHR23026">
    <property type="entry name" value="NADPH NITROREDUCTASE"/>
    <property type="match status" value="1"/>
</dbReference>
<evidence type="ECO:0000256" key="3">
    <source>
        <dbReference type="ARBA" id="ARBA00023002"/>
    </source>
</evidence>
<dbReference type="Gene3D" id="3.40.109.10">
    <property type="entry name" value="NADH Oxidase"/>
    <property type="match status" value="1"/>
</dbReference>
<evidence type="ECO:0000259" key="5">
    <source>
        <dbReference type="Pfam" id="PF00881"/>
    </source>
</evidence>
<comment type="caution">
    <text evidence="6">The sequence shown here is derived from an EMBL/GenBank/DDBJ whole genome shotgun (WGS) entry which is preliminary data.</text>
</comment>
<dbReference type="SUPFAM" id="SSF55469">
    <property type="entry name" value="FMN-dependent nitroreductase-like"/>
    <property type="match status" value="1"/>
</dbReference>
<reference evidence="6 7" key="1">
    <citation type="submission" date="2019-09" db="EMBL/GenBank/DDBJ databases">
        <title>Genome sequence of Clostridium sp. EA1.</title>
        <authorList>
            <person name="Poehlein A."/>
            <person name="Bengelsdorf F.R."/>
            <person name="Daniel R."/>
        </authorList>
    </citation>
    <scope>NUCLEOTIDE SEQUENCE [LARGE SCALE GENOMIC DNA]</scope>
    <source>
        <strain evidence="6 7">EA1</strain>
    </source>
</reference>
<protein>
    <submittedName>
        <fullName evidence="6">Nitroreductase family protein</fullName>
    </submittedName>
</protein>
<dbReference type="InterPro" id="IPR050627">
    <property type="entry name" value="Nitroreductase/BluB"/>
</dbReference>
<name>A0A6N8I480_9FIRM</name>
<dbReference type="PANTHER" id="PTHR23026:SF90">
    <property type="entry name" value="IODOTYROSINE DEIODINASE 1"/>
    <property type="match status" value="1"/>
</dbReference>
<evidence type="ECO:0000256" key="1">
    <source>
        <dbReference type="ARBA" id="ARBA00022630"/>
    </source>
</evidence>
<dbReference type="Proteomes" id="UP000469440">
    <property type="component" value="Unassembled WGS sequence"/>
</dbReference>